<dbReference type="GO" id="GO:0009060">
    <property type="term" value="P:aerobic respiration"/>
    <property type="evidence" value="ECO:0007669"/>
    <property type="project" value="InterPro"/>
</dbReference>
<gene>
    <name evidence="11" type="primary">qoxB_1</name>
    <name evidence="11" type="ORF">NCTC7878_00796</name>
</gene>
<evidence type="ECO:0000256" key="3">
    <source>
        <dbReference type="ARBA" id="ARBA00022617"/>
    </source>
</evidence>
<dbReference type="EC" id="1.9.3.-" evidence="11"/>
<sequence length="281" mass="32584">MLFSLAFIPNFLLGGVTGVMLAMASADYQYHNTYFLVAHFHYTLVTGVVFACLAGLIFWYPKMMGYKLNETLNKWCFWFFMIGFNVCFLHQFILGLDGMPRRLYTYMPSDGWFLLNLISTIGALLMAIGFLFLVVSIVYSHFKSPREATGDNWDGLGRTLEWTTASAIPPKYNFAITPDWNDYDTFVDMKEHGRHYLDNHNYKDIHMPNNTPVGFWIGIFMTIGGFFLISKLYSSINLFIRYFGTMIYRSFQIDHGYHIPAAEVAETEARLREARIKEREL</sequence>
<evidence type="ECO:0000256" key="9">
    <source>
        <dbReference type="SAM" id="Phobius"/>
    </source>
</evidence>
<dbReference type="InterPro" id="IPR000883">
    <property type="entry name" value="Cyt_C_Oxase_1"/>
</dbReference>
<feature type="transmembrane region" description="Helical" evidence="9">
    <location>
        <begin position="213"/>
        <end position="233"/>
    </location>
</feature>
<evidence type="ECO:0000256" key="6">
    <source>
        <dbReference type="ARBA" id="ARBA00022982"/>
    </source>
</evidence>
<feature type="domain" description="Cytochrome oxidase subunit I profile" evidence="10">
    <location>
        <begin position="1"/>
        <end position="181"/>
    </location>
</feature>
<dbReference type="GO" id="GO:0016491">
    <property type="term" value="F:oxidoreductase activity"/>
    <property type="evidence" value="ECO:0007669"/>
    <property type="project" value="UniProtKB-KW"/>
</dbReference>
<keyword evidence="5" id="KW-0479">Metal-binding</keyword>
<evidence type="ECO:0000313" key="11">
    <source>
        <dbReference type="EMBL" id="SPZ97399.1"/>
    </source>
</evidence>
<keyword evidence="6" id="KW-0249">Electron transport</keyword>
<dbReference type="Pfam" id="PF00115">
    <property type="entry name" value="COX1"/>
    <property type="match status" value="1"/>
</dbReference>
<dbReference type="EC" id="1.10.3.-" evidence="11"/>
<accession>A0A2X2LWS8</accession>
<dbReference type="Proteomes" id="UP000249913">
    <property type="component" value="Unassembled WGS sequence"/>
</dbReference>
<dbReference type="GO" id="GO:0046872">
    <property type="term" value="F:metal ion binding"/>
    <property type="evidence" value="ECO:0007669"/>
    <property type="project" value="UniProtKB-KW"/>
</dbReference>
<organism evidence="11 12">
    <name type="scientific">Staphylococcus aureus</name>
    <dbReference type="NCBI Taxonomy" id="1280"/>
    <lineage>
        <taxon>Bacteria</taxon>
        <taxon>Bacillati</taxon>
        <taxon>Bacillota</taxon>
        <taxon>Bacilli</taxon>
        <taxon>Bacillales</taxon>
        <taxon>Staphylococcaceae</taxon>
        <taxon>Staphylococcus</taxon>
    </lineage>
</organism>
<dbReference type="GO" id="GO:0004129">
    <property type="term" value="F:cytochrome-c oxidase activity"/>
    <property type="evidence" value="ECO:0007669"/>
    <property type="project" value="InterPro"/>
</dbReference>
<evidence type="ECO:0000256" key="1">
    <source>
        <dbReference type="ARBA" id="ARBA00009578"/>
    </source>
</evidence>
<dbReference type="PRINTS" id="PR01165">
    <property type="entry name" value="CYCOXIDASEI"/>
</dbReference>
<keyword evidence="7" id="KW-0408">Iron</keyword>
<evidence type="ECO:0000259" key="10">
    <source>
        <dbReference type="PROSITE" id="PS50855"/>
    </source>
</evidence>
<keyword evidence="2" id="KW-0813">Transport</keyword>
<dbReference type="PROSITE" id="PS50855">
    <property type="entry name" value="COX1"/>
    <property type="match status" value="1"/>
</dbReference>
<dbReference type="InterPro" id="IPR023616">
    <property type="entry name" value="Cyt_c_oxase-like_su1_dom"/>
</dbReference>
<dbReference type="AlphaFoldDB" id="A0A2X2LWS8"/>
<keyword evidence="9" id="KW-0812">Transmembrane</keyword>
<protein>
    <submittedName>
        <fullName evidence="11">Quinol oxidase polypeptide I QoxB</fullName>
        <ecNumber evidence="11">1.10.3.-</ecNumber>
        <ecNumber evidence="11">1.9.3.-</ecNumber>
    </submittedName>
</protein>
<feature type="transmembrane region" description="Helical" evidence="9">
    <location>
        <begin position="40"/>
        <end position="60"/>
    </location>
</feature>
<dbReference type="GO" id="GO:0016020">
    <property type="term" value="C:membrane"/>
    <property type="evidence" value="ECO:0007669"/>
    <property type="project" value="InterPro"/>
</dbReference>
<keyword evidence="8" id="KW-0186">Copper</keyword>
<reference evidence="11 12" key="1">
    <citation type="submission" date="2018-06" db="EMBL/GenBank/DDBJ databases">
        <authorList>
            <consortium name="Pathogen Informatics"/>
            <person name="Doyle S."/>
        </authorList>
    </citation>
    <scope>NUCLEOTIDE SEQUENCE [LARGE SCALE GENOMIC DNA]</scope>
    <source>
        <strain evidence="11 12">NCTC7878</strain>
    </source>
</reference>
<evidence type="ECO:0000256" key="5">
    <source>
        <dbReference type="ARBA" id="ARBA00022723"/>
    </source>
</evidence>
<feature type="transmembrane region" description="Helical" evidence="9">
    <location>
        <begin position="72"/>
        <end position="93"/>
    </location>
</feature>
<dbReference type="Gene3D" id="1.20.210.10">
    <property type="entry name" value="Cytochrome c oxidase-like, subunit I domain"/>
    <property type="match status" value="1"/>
</dbReference>
<dbReference type="PANTHER" id="PTHR10422:SF35">
    <property type="entry name" value="CYTOCHROME BO(3) UBIQUINOL OXIDASE SUBUNIT 1"/>
    <property type="match status" value="1"/>
</dbReference>
<dbReference type="GO" id="GO:0015990">
    <property type="term" value="P:electron transport coupled proton transport"/>
    <property type="evidence" value="ECO:0007669"/>
    <property type="project" value="TreeGrafter"/>
</dbReference>
<dbReference type="PANTHER" id="PTHR10422">
    <property type="entry name" value="CYTOCHROME C OXIDASE SUBUNIT 1"/>
    <property type="match status" value="1"/>
</dbReference>
<feature type="transmembrane region" description="Helical" evidence="9">
    <location>
        <begin position="113"/>
        <end position="139"/>
    </location>
</feature>
<keyword evidence="4" id="KW-0679">Respiratory chain</keyword>
<keyword evidence="9" id="KW-0472">Membrane</keyword>
<keyword evidence="11" id="KW-0560">Oxidoreductase</keyword>
<comment type="similarity">
    <text evidence="1">Belongs to the heme-copper respiratory oxidase family.</text>
</comment>
<keyword evidence="3" id="KW-0349">Heme</keyword>
<evidence type="ECO:0000256" key="8">
    <source>
        <dbReference type="ARBA" id="ARBA00023008"/>
    </source>
</evidence>
<name>A0A2X2LWS8_STAAU</name>
<proteinExistence type="inferred from homology"/>
<keyword evidence="9" id="KW-1133">Transmembrane helix</keyword>
<dbReference type="GO" id="GO:0022904">
    <property type="term" value="P:respiratory electron transport chain"/>
    <property type="evidence" value="ECO:0007669"/>
    <property type="project" value="TreeGrafter"/>
</dbReference>
<evidence type="ECO:0000256" key="2">
    <source>
        <dbReference type="ARBA" id="ARBA00022448"/>
    </source>
</evidence>
<dbReference type="EMBL" id="UAUX01000004">
    <property type="protein sequence ID" value="SPZ97399.1"/>
    <property type="molecule type" value="Genomic_DNA"/>
</dbReference>
<evidence type="ECO:0000256" key="7">
    <source>
        <dbReference type="ARBA" id="ARBA00023004"/>
    </source>
</evidence>
<dbReference type="GO" id="GO:0020037">
    <property type="term" value="F:heme binding"/>
    <property type="evidence" value="ECO:0007669"/>
    <property type="project" value="InterPro"/>
</dbReference>
<dbReference type="InterPro" id="IPR036927">
    <property type="entry name" value="Cyt_c_oxase-like_su1_sf"/>
</dbReference>
<evidence type="ECO:0000256" key="4">
    <source>
        <dbReference type="ARBA" id="ARBA00022660"/>
    </source>
</evidence>
<dbReference type="SUPFAM" id="SSF81442">
    <property type="entry name" value="Cytochrome c oxidase subunit I-like"/>
    <property type="match status" value="1"/>
</dbReference>
<evidence type="ECO:0000313" key="12">
    <source>
        <dbReference type="Proteomes" id="UP000249913"/>
    </source>
</evidence>